<proteinExistence type="predicted"/>
<dbReference type="EMBL" id="CAIX01000178">
    <property type="protein sequence ID" value="CCI47611.1"/>
    <property type="molecule type" value="Genomic_DNA"/>
</dbReference>
<organism evidence="1 2">
    <name type="scientific">Albugo candida</name>
    <dbReference type="NCBI Taxonomy" id="65357"/>
    <lineage>
        <taxon>Eukaryota</taxon>
        <taxon>Sar</taxon>
        <taxon>Stramenopiles</taxon>
        <taxon>Oomycota</taxon>
        <taxon>Peronosporomycetes</taxon>
        <taxon>Albuginales</taxon>
        <taxon>Albuginaceae</taxon>
        <taxon>Albugo</taxon>
    </lineage>
</organism>
<evidence type="ECO:0000313" key="2">
    <source>
        <dbReference type="Proteomes" id="UP000053237"/>
    </source>
</evidence>
<name>A0A024GM49_9STRA</name>
<dbReference type="AlphaFoldDB" id="A0A024GM49"/>
<dbReference type="OrthoDB" id="61381at2759"/>
<dbReference type="InParanoid" id="A0A024GM49"/>
<dbReference type="Proteomes" id="UP000053237">
    <property type="component" value="Unassembled WGS sequence"/>
</dbReference>
<reference evidence="1 2" key="1">
    <citation type="submission" date="2012-05" db="EMBL/GenBank/DDBJ databases">
        <title>Recombination and specialization in a pathogen metapopulation.</title>
        <authorList>
            <person name="Gardiner A."/>
            <person name="Kemen E."/>
            <person name="Schultz-Larsen T."/>
            <person name="MacLean D."/>
            <person name="Van Oosterhout C."/>
            <person name="Jones J.D.G."/>
        </authorList>
    </citation>
    <scope>NUCLEOTIDE SEQUENCE [LARGE SCALE GENOMIC DNA]</scope>
    <source>
        <strain evidence="1 2">Ac Nc2</strain>
    </source>
</reference>
<gene>
    <name evidence="1" type="ORF">BN9_086180</name>
</gene>
<keyword evidence="2" id="KW-1185">Reference proteome</keyword>
<accession>A0A024GM49</accession>
<evidence type="ECO:0000313" key="1">
    <source>
        <dbReference type="EMBL" id="CCI47611.1"/>
    </source>
</evidence>
<sequence>MWSTPSSTLRTTKAVSNIRTAWSKLEQQWTALERETLSLIEAFQNGHQNLTAALKNSQKETSTETKLVQDLYERIPTGFGHRSFQDLFSNEEMNAMHIEDIFSQILLRKKKFQQILYEMYVTYENSRINVHKAISTFDTIKEDSETFRDIGHKLQIFEAAYQHVESVLHLISFDVTEEQLMCLHIVWAISPFTKLSESI</sequence>
<comment type="caution">
    <text evidence="1">The sequence shown here is derived from an EMBL/GenBank/DDBJ whole genome shotgun (WGS) entry which is preliminary data.</text>
</comment>
<protein>
    <submittedName>
        <fullName evidence="1">Uncharacterized protein</fullName>
    </submittedName>
</protein>